<reference evidence="4 5" key="1">
    <citation type="submission" date="2018-06" db="EMBL/GenBank/DDBJ databases">
        <title>Genomic Encyclopedia of Type Strains, Phase IV (KMG-IV): sequencing the most valuable type-strain genomes for metagenomic binning, comparative biology and taxonomic classification.</title>
        <authorList>
            <person name="Goeker M."/>
        </authorList>
    </citation>
    <scope>NUCLEOTIDE SEQUENCE [LARGE SCALE GENOMIC DNA]</scope>
    <source>
        <strain evidence="4 5">DSM 25532</strain>
    </source>
</reference>
<feature type="compositionally biased region" description="Low complexity" evidence="1">
    <location>
        <begin position="233"/>
        <end position="251"/>
    </location>
</feature>
<feature type="chain" id="PRO_5016975307" evidence="2">
    <location>
        <begin position="21"/>
        <end position="385"/>
    </location>
</feature>
<dbReference type="Gene3D" id="2.60.450.10">
    <property type="entry name" value="Lipopolysaccharide (LPS) transport protein A like domain"/>
    <property type="match status" value="1"/>
</dbReference>
<dbReference type="RefSeq" id="WP_170157117.1">
    <property type="nucleotide sequence ID" value="NZ_QNRR01000004.1"/>
</dbReference>
<proteinExistence type="predicted"/>
<keyword evidence="5" id="KW-1185">Reference proteome</keyword>
<protein>
    <submittedName>
        <fullName evidence="4">OstA-like protein</fullName>
    </submittedName>
</protein>
<feature type="region of interest" description="Disordered" evidence="1">
    <location>
        <begin position="346"/>
        <end position="385"/>
    </location>
</feature>
<organism evidence="4 5">
    <name type="scientific">Roseimicrobium gellanilyticum</name>
    <dbReference type="NCBI Taxonomy" id="748857"/>
    <lineage>
        <taxon>Bacteria</taxon>
        <taxon>Pseudomonadati</taxon>
        <taxon>Verrucomicrobiota</taxon>
        <taxon>Verrucomicrobiia</taxon>
        <taxon>Verrucomicrobiales</taxon>
        <taxon>Verrucomicrobiaceae</taxon>
        <taxon>Roseimicrobium</taxon>
    </lineage>
</organism>
<dbReference type="EMBL" id="QNRR01000004">
    <property type="protein sequence ID" value="RBP44571.1"/>
    <property type="molecule type" value="Genomic_DNA"/>
</dbReference>
<feature type="domain" description="Organic solvent tolerance-like N-terminal" evidence="3">
    <location>
        <begin position="172"/>
        <end position="314"/>
    </location>
</feature>
<dbReference type="AlphaFoldDB" id="A0A366HPX1"/>
<sequence length="385" mass="40480">MKLTLITTCCVLAAASQAVAQAGRNGFPVIRSREAMKSAQEAARVLTEAKANGIADLQRKAQELPQAQRMETLVSEARQSSPTQPSFSDQAHTAESTARMESAMSRLAPEGQILLAQSNTSPAMRSPDDVPVASPAVKASPLTTAGGGPKPQPLKPTPLEEKPKTPPQETVINSQSSFFDSREGFGVFVENVVVNHPQFHLTCDELQVYMNKEEEKGADGKSAATTPPPPKAPTASELAASGAANKPASASDAKPDGNSSLKRAIAKGRKVLINKMSDKGELQTGIGREADYDGKTGDIILRGWPQIQEGRNLTVAKSPSTYFLIKANGQFQSFGPNETRLIQEDDKKGLKGAPNGASVGVAVPPTAPGAGPAPVLNNRTQGGQQ</sequence>
<accession>A0A366HPX1</accession>
<feature type="signal peptide" evidence="2">
    <location>
        <begin position="1"/>
        <end position="20"/>
    </location>
</feature>
<comment type="caution">
    <text evidence="4">The sequence shown here is derived from an EMBL/GenBank/DDBJ whole genome shotgun (WGS) entry which is preliminary data.</text>
</comment>
<feature type="compositionally biased region" description="Polar residues" evidence="1">
    <location>
        <begin position="77"/>
        <end position="96"/>
    </location>
</feature>
<keyword evidence="2" id="KW-0732">Signal</keyword>
<dbReference type="Proteomes" id="UP000253426">
    <property type="component" value="Unassembled WGS sequence"/>
</dbReference>
<feature type="region of interest" description="Disordered" evidence="1">
    <location>
        <begin position="73"/>
        <end position="103"/>
    </location>
</feature>
<evidence type="ECO:0000313" key="4">
    <source>
        <dbReference type="EMBL" id="RBP44571.1"/>
    </source>
</evidence>
<evidence type="ECO:0000256" key="1">
    <source>
        <dbReference type="SAM" id="MobiDB-lite"/>
    </source>
</evidence>
<feature type="region of interest" description="Disordered" evidence="1">
    <location>
        <begin position="214"/>
        <end position="260"/>
    </location>
</feature>
<gene>
    <name evidence="4" type="ORF">DES53_104392</name>
</gene>
<evidence type="ECO:0000313" key="5">
    <source>
        <dbReference type="Proteomes" id="UP000253426"/>
    </source>
</evidence>
<evidence type="ECO:0000259" key="3">
    <source>
        <dbReference type="Pfam" id="PF03968"/>
    </source>
</evidence>
<feature type="compositionally biased region" description="Low complexity" evidence="1">
    <location>
        <begin position="356"/>
        <end position="375"/>
    </location>
</feature>
<name>A0A366HPX1_9BACT</name>
<evidence type="ECO:0000256" key="2">
    <source>
        <dbReference type="SAM" id="SignalP"/>
    </source>
</evidence>
<dbReference type="Pfam" id="PF03968">
    <property type="entry name" value="LptD_N"/>
    <property type="match status" value="1"/>
</dbReference>
<dbReference type="InterPro" id="IPR005653">
    <property type="entry name" value="OstA-like_N"/>
</dbReference>
<feature type="region of interest" description="Disordered" evidence="1">
    <location>
        <begin position="119"/>
        <end position="171"/>
    </location>
</feature>